<proteinExistence type="predicted"/>
<reference evidence="1" key="1">
    <citation type="submission" date="2014-12" db="EMBL/GenBank/DDBJ databases">
        <title>Insight into the proteome of Arion vulgaris.</title>
        <authorList>
            <person name="Aradska J."/>
            <person name="Bulat T."/>
            <person name="Smidak R."/>
            <person name="Sarate P."/>
            <person name="Gangsoo J."/>
            <person name="Sialana F."/>
            <person name="Bilban M."/>
            <person name="Lubec G."/>
        </authorList>
    </citation>
    <scope>NUCLEOTIDE SEQUENCE</scope>
    <source>
        <tissue evidence="1">Skin</tissue>
    </source>
</reference>
<evidence type="ECO:0000313" key="1">
    <source>
        <dbReference type="EMBL" id="CEK80819.1"/>
    </source>
</evidence>
<feature type="non-terminal residue" evidence="1">
    <location>
        <position position="67"/>
    </location>
</feature>
<protein>
    <submittedName>
        <fullName evidence="1">Uncharacterized protein</fullName>
    </submittedName>
</protein>
<dbReference type="EMBL" id="HACG01033954">
    <property type="protein sequence ID" value="CEK80819.1"/>
    <property type="molecule type" value="Transcribed_RNA"/>
</dbReference>
<organism evidence="1">
    <name type="scientific">Arion vulgaris</name>
    <dbReference type="NCBI Taxonomy" id="1028688"/>
    <lineage>
        <taxon>Eukaryota</taxon>
        <taxon>Metazoa</taxon>
        <taxon>Spiralia</taxon>
        <taxon>Lophotrochozoa</taxon>
        <taxon>Mollusca</taxon>
        <taxon>Gastropoda</taxon>
        <taxon>Heterobranchia</taxon>
        <taxon>Euthyneura</taxon>
        <taxon>Panpulmonata</taxon>
        <taxon>Eupulmonata</taxon>
        <taxon>Stylommatophora</taxon>
        <taxon>Helicina</taxon>
        <taxon>Arionoidea</taxon>
        <taxon>Arionidae</taxon>
        <taxon>Arion</taxon>
    </lineage>
</organism>
<sequence>MIKFFHLAPYSHDCQRWSTPKWLWGTDKELLQDKMVRDFVNVTVAGRDKDNFLMSCKKVVRDSFFYC</sequence>
<gene>
    <name evidence="1" type="primary">ORF122859</name>
</gene>
<accession>A0A0B7AIJ9</accession>
<dbReference type="AlphaFoldDB" id="A0A0B7AIJ9"/>
<name>A0A0B7AIJ9_9EUPU</name>